<dbReference type="CDD" id="cd00305">
    <property type="entry name" value="Cu-Zn_Superoxide_Dismutase"/>
    <property type="match status" value="1"/>
</dbReference>
<dbReference type="RefSeq" id="WP_346785138.1">
    <property type="nucleotide sequence ID" value="NZ_JBDLBR010000003.1"/>
</dbReference>
<dbReference type="Pfam" id="PF00080">
    <property type="entry name" value="Sod_Cu"/>
    <property type="match status" value="1"/>
</dbReference>
<dbReference type="PANTHER" id="PTHR10003">
    <property type="entry name" value="SUPEROXIDE DISMUTASE CU-ZN -RELATED"/>
    <property type="match status" value="1"/>
</dbReference>
<proteinExistence type="inferred from homology"/>
<sequence>MRKFALPLLALGAASLAACGGNDAAEEPAADGMAMEGGAASGAGESATATLLTADGEEVGTVTATGSAGGITIDVSAMNMPEGLHGVHVHTVGSCDDGFAAAGGHWNPDESMHGLEGDDGQHAGDMPNLEIGADGTGSLTYMLAMSATFDGLMDEDGSAFIVHAGEDDQTTDPSGDSGDRIACGVFTAG</sequence>
<feature type="chain" id="PRO_5047261080" evidence="2">
    <location>
        <begin position="25"/>
        <end position="189"/>
    </location>
</feature>
<dbReference type="PROSITE" id="PS51257">
    <property type="entry name" value="PROKAR_LIPOPROTEIN"/>
    <property type="match status" value="1"/>
</dbReference>
<evidence type="ECO:0000313" key="5">
    <source>
        <dbReference type="Proteomes" id="UP001484535"/>
    </source>
</evidence>
<dbReference type="Proteomes" id="UP001484535">
    <property type="component" value="Unassembled WGS sequence"/>
</dbReference>
<evidence type="ECO:0000256" key="1">
    <source>
        <dbReference type="ARBA" id="ARBA00010457"/>
    </source>
</evidence>
<comment type="similarity">
    <text evidence="1">Belongs to the Cu-Zn superoxide dismutase family.</text>
</comment>
<protein>
    <submittedName>
        <fullName evidence="4">Superoxide dismutase family protein</fullName>
    </submittedName>
</protein>
<evidence type="ECO:0000259" key="3">
    <source>
        <dbReference type="Pfam" id="PF00080"/>
    </source>
</evidence>
<accession>A0ABV0D0U9</accession>
<dbReference type="InterPro" id="IPR024134">
    <property type="entry name" value="SOD_Cu/Zn_/chaperone"/>
</dbReference>
<feature type="signal peptide" evidence="2">
    <location>
        <begin position="1"/>
        <end position="24"/>
    </location>
</feature>
<keyword evidence="5" id="KW-1185">Reference proteome</keyword>
<name>A0ABV0D0U9_9SPHN</name>
<dbReference type="EMBL" id="JBDLBR010000003">
    <property type="protein sequence ID" value="MEN7537697.1"/>
    <property type="molecule type" value="Genomic_DNA"/>
</dbReference>
<feature type="domain" description="Superoxide dismutase copper/zinc binding" evidence="3">
    <location>
        <begin position="60"/>
        <end position="185"/>
    </location>
</feature>
<reference evidence="4 5" key="1">
    <citation type="submission" date="2024-05" db="EMBL/GenBank/DDBJ databases">
        <authorList>
            <person name="Park S."/>
        </authorList>
    </citation>
    <scope>NUCLEOTIDE SEQUENCE [LARGE SCALE GENOMIC DNA]</scope>
    <source>
        <strain evidence="4 5">DGU5</strain>
    </source>
</reference>
<comment type="caution">
    <text evidence="4">The sequence shown here is derived from an EMBL/GenBank/DDBJ whole genome shotgun (WGS) entry which is preliminary data.</text>
</comment>
<organism evidence="4 5">
    <name type="scientific">Aurantiacibacter flavus</name>
    <dbReference type="NCBI Taxonomy" id="3145232"/>
    <lineage>
        <taxon>Bacteria</taxon>
        <taxon>Pseudomonadati</taxon>
        <taxon>Pseudomonadota</taxon>
        <taxon>Alphaproteobacteria</taxon>
        <taxon>Sphingomonadales</taxon>
        <taxon>Erythrobacteraceae</taxon>
        <taxon>Aurantiacibacter</taxon>
    </lineage>
</organism>
<dbReference type="PRINTS" id="PR00068">
    <property type="entry name" value="CUZNDISMTASE"/>
</dbReference>
<evidence type="ECO:0000256" key="2">
    <source>
        <dbReference type="SAM" id="SignalP"/>
    </source>
</evidence>
<keyword evidence="2" id="KW-0732">Signal</keyword>
<gene>
    <name evidence="4" type="ORF">ABDJ38_10980</name>
</gene>
<dbReference type="SUPFAM" id="SSF49329">
    <property type="entry name" value="Cu,Zn superoxide dismutase-like"/>
    <property type="match status" value="1"/>
</dbReference>
<evidence type="ECO:0000313" key="4">
    <source>
        <dbReference type="EMBL" id="MEN7537697.1"/>
    </source>
</evidence>
<dbReference type="InterPro" id="IPR036423">
    <property type="entry name" value="SOD-like_Cu/Zn_dom_sf"/>
</dbReference>
<dbReference type="Gene3D" id="2.60.40.200">
    <property type="entry name" value="Superoxide dismutase, copper/zinc binding domain"/>
    <property type="match status" value="1"/>
</dbReference>
<dbReference type="InterPro" id="IPR001424">
    <property type="entry name" value="SOD_Cu_Zn_dom"/>
</dbReference>